<dbReference type="EMBL" id="CADEAL010001958">
    <property type="protein sequence ID" value="CAB1436943.1"/>
    <property type="molecule type" value="Genomic_DNA"/>
</dbReference>
<feature type="region of interest" description="Disordered" evidence="1">
    <location>
        <begin position="168"/>
        <end position="202"/>
    </location>
</feature>
<gene>
    <name evidence="2" type="ORF">PLEPLA_LOCUS24976</name>
</gene>
<dbReference type="AlphaFoldDB" id="A0A9N7YTU1"/>
<feature type="compositionally biased region" description="Low complexity" evidence="1">
    <location>
        <begin position="177"/>
        <end position="202"/>
    </location>
</feature>
<dbReference type="Proteomes" id="UP001153269">
    <property type="component" value="Unassembled WGS sequence"/>
</dbReference>
<name>A0A9N7YTU1_PLEPL</name>
<comment type="caution">
    <text evidence="2">The sequence shown here is derived from an EMBL/GenBank/DDBJ whole genome shotgun (WGS) entry which is preliminary data.</text>
</comment>
<evidence type="ECO:0000313" key="3">
    <source>
        <dbReference type="Proteomes" id="UP001153269"/>
    </source>
</evidence>
<sequence>MHVTIHHFQEVQLEEAPPTAPPTAPPQSRRTKEVKLCIIYLRSGRAEDQSDGLKDGWKEGGAEASKRKVTETQTESPIDVLPTPENLNRHPSPQLCQEIPAVPPLCRRWTCFLSPRGSDSSPSSSSSSSVLVSSPGCFTHQLLVLSFLLLLVFCPRLLAQMLHSSAPRPLLPPPPRLLSSSPRPDASLISSSSSPSSSCSSSVLVSSRRTNLDEFDTHQTSRAPTITRYTAPPGPERKTCSTLPVSYRSTSSSSSLLEQKSLLLLFTLAVPLPVSSGDAEQKQLRVTTQHHREESLLWRVSRPKLHEAEAPETHQRLTRDSPETHQRLTRDSPETHQRLTRDSPETHQRLTRDSPETHQRLRDRSWKPEAGNFELDGRAASSQALRTCPLQARGHVLFRPEDMSSSGPRTCPLQARGHVLFRPEDTSSSGLRTCPLQP</sequence>
<keyword evidence="3" id="KW-1185">Reference proteome</keyword>
<feature type="region of interest" description="Disordered" evidence="1">
    <location>
        <begin position="1"/>
        <end position="31"/>
    </location>
</feature>
<feature type="region of interest" description="Disordered" evidence="1">
    <location>
        <begin position="279"/>
        <end position="373"/>
    </location>
</feature>
<feature type="region of interest" description="Disordered" evidence="1">
    <location>
        <begin position="48"/>
        <end position="91"/>
    </location>
</feature>
<organism evidence="2 3">
    <name type="scientific">Pleuronectes platessa</name>
    <name type="common">European plaice</name>
    <dbReference type="NCBI Taxonomy" id="8262"/>
    <lineage>
        <taxon>Eukaryota</taxon>
        <taxon>Metazoa</taxon>
        <taxon>Chordata</taxon>
        <taxon>Craniata</taxon>
        <taxon>Vertebrata</taxon>
        <taxon>Euteleostomi</taxon>
        <taxon>Actinopterygii</taxon>
        <taxon>Neopterygii</taxon>
        <taxon>Teleostei</taxon>
        <taxon>Neoteleostei</taxon>
        <taxon>Acanthomorphata</taxon>
        <taxon>Carangaria</taxon>
        <taxon>Pleuronectiformes</taxon>
        <taxon>Pleuronectoidei</taxon>
        <taxon>Pleuronectidae</taxon>
        <taxon>Pleuronectes</taxon>
    </lineage>
</organism>
<feature type="region of interest" description="Disordered" evidence="1">
    <location>
        <begin position="225"/>
        <end position="245"/>
    </location>
</feature>
<feature type="compositionally biased region" description="Basic and acidic residues" evidence="1">
    <location>
        <begin position="48"/>
        <end position="70"/>
    </location>
</feature>
<protein>
    <submittedName>
        <fullName evidence="2">Uncharacterized protein</fullName>
    </submittedName>
</protein>
<evidence type="ECO:0000313" key="2">
    <source>
        <dbReference type="EMBL" id="CAB1436943.1"/>
    </source>
</evidence>
<evidence type="ECO:0000256" key="1">
    <source>
        <dbReference type="SAM" id="MobiDB-lite"/>
    </source>
</evidence>
<accession>A0A9N7YTU1</accession>
<reference evidence="2" key="1">
    <citation type="submission" date="2020-03" db="EMBL/GenBank/DDBJ databases">
        <authorList>
            <person name="Weist P."/>
        </authorList>
    </citation>
    <scope>NUCLEOTIDE SEQUENCE</scope>
</reference>
<feature type="compositionally biased region" description="Basic and acidic residues" evidence="1">
    <location>
        <begin position="304"/>
        <end position="367"/>
    </location>
</feature>
<proteinExistence type="predicted"/>